<evidence type="ECO:0000313" key="7">
    <source>
        <dbReference type="EMBL" id="CAH1454191.1"/>
    </source>
</evidence>
<evidence type="ECO:0000256" key="3">
    <source>
        <dbReference type="ARBA" id="ARBA00022475"/>
    </source>
</evidence>
<evidence type="ECO:0000256" key="2">
    <source>
        <dbReference type="ARBA" id="ARBA00022448"/>
    </source>
</evidence>
<dbReference type="InterPro" id="IPR008152">
    <property type="entry name" value="Clathrin_a/b/g-adaptin_app_Ig"/>
</dbReference>
<feature type="domain" description="Protein kinase" evidence="6">
    <location>
        <begin position="199"/>
        <end position="557"/>
    </location>
</feature>
<dbReference type="PROSITE" id="PS50011">
    <property type="entry name" value="PROTEIN_KINASE_DOM"/>
    <property type="match status" value="1"/>
</dbReference>
<dbReference type="Pfam" id="PF02883">
    <property type="entry name" value="Alpha_adaptinC2"/>
    <property type="match status" value="1"/>
</dbReference>
<keyword evidence="3" id="KW-1003">Cell membrane</keyword>
<reference evidence="7 8" key="1">
    <citation type="submission" date="2022-01" db="EMBL/GenBank/DDBJ databases">
        <authorList>
            <person name="Xiong W."/>
            <person name="Schranz E."/>
        </authorList>
    </citation>
    <scope>NUCLEOTIDE SEQUENCE [LARGE SCALE GENOMIC DNA]</scope>
</reference>
<accession>A0AAU9PX21</accession>
<dbReference type="InterPro" id="IPR020635">
    <property type="entry name" value="Tyr_kinase_cat_dom"/>
</dbReference>
<protein>
    <recommendedName>
        <fullName evidence="6">Protein kinase domain-containing protein</fullName>
    </recommendedName>
</protein>
<dbReference type="GO" id="GO:0016192">
    <property type="term" value="P:vesicle-mediated transport"/>
    <property type="evidence" value="ECO:0007669"/>
    <property type="project" value="InterPro"/>
</dbReference>
<keyword evidence="5" id="KW-0812">Transmembrane</keyword>
<dbReference type="PANTHER" id="PTHR45621">
    <property type="entry name" value="OS01G0588500 PROTEIN-RELATED"/>
    <property type="match status" value="1"/>
</dbReference>
<dbReference type="SUPFAM" id="SSF56112">
    <property type="entry name" value="Protein kinase-like (PK-like)"/>
    <property type="match status" value="1"/>
</dbReference>
<dbReference type="Gene3D" id="3.30.200.20">
    <property type="entry name" value="Phosphorylase Kinase, domain 1"/>
    <property type="match status" value="1"/>
</dbReference>
<sequence>MSKIKISPPSILHLYGDQGSTETPPHLTEDAYESPLGPLIWGCFGDAMVSQFLIPNKSISRFPILSRSYLPLALTDSSPFPETNDGHLNSNPLRIPALIHSQKSENLVVYPTVYRFRILGDRIVPHLWFVAYTTASPPRATLICPSLSVLHHLLRIVMFMNGFLCGFGFLKVFMVPWLPLFMLFDHYNLSKKDQDYNRCYFFFDLRAVSFGTVYKGYIDENVRVGLKSLPVAVKVLNKEGLQGHIEWLTEVNFLGQLRHPNLVKLIGYCCEDDHRLLVYEFMFRGSLENHLFRKTSAPLSWPTRMMIAFGAAKGLAFLHNAERPFIQLHLEPASSNTLPGNASGSITQKLRVTNSQRGKKSVVMRIRISYKVSQYTKEGFERARDGLTEAAALSESICIAEVAAELPEDLEVLRPPDLPSLLLDALTELLVAQFMWLDYDNPTKPIYLYINSSGTQNDKMETVGSETEAYAIADIMAYCKSEVYTVNCGMAFGTMYDLDYKSPNRSGQNFKSGEDMVEMLKKQWKDSYGIGGRIQSQLNSKFSTFLCISSIRRQTYF</sequence>
<dbReference type="SUPFAM" id="SSF49348">
    <property type="entry name" value="Clathrin adaptor appendage domain"/>
    <property type="match status" value="1"/>
</dbReference>
<keyword evidence="8" id="KW-1185">Reference proteome</keyword>
<keyword evidence="4" id="KW-0653">Protein transport</keyword>
<proteinExistence type="predicted"/>
<organism evidence="7 8">
    <name type="scientific">Lactuca virosa</name>
    <dbReference type="NCBI Taxonomy" id="75947"/>
    <lineage>
        <taxon>Eukaryota</taxon>
        <taxon>Viridiplantae</taxon>
        <taxon>Streptophyta</taxon>
        <taxon>Embryophyta</taxon>
        <taxon>Tracheophyta</taxon>
        <taxon>Spermatophyta</taxon>
        <taxon>Magnoliopsida</taxon>
        <taxon>eudicotyledons</taxon>
        <taxon>Gunneridae</taxon>
        <taxon>Pentapetalae</taxon>
        <taxon>asterids</taxon>
        <taxon>campanulids</taxon>
        <taxon>Asterales</taxon>
        <taxon>Asteraceae</taxon>
        <taxon>Cichorioideae</taxon>
        <taxon>Cichorieae</taxon>
        <taxon>Lactucinae</taxon>
        <taxon>Lactuca</taxon>
    </lineage>
</organism>
<dbReference type="AlphaFoldDB" id="A0AAU9PX21"/>
<dbReference type="InterPro" id="IPR011009">
    <property type="entry name" value="Kinase-like_dom_sf"/>
</dbReference>
<feature type="transmembrane region" description="Helical" evidence="5">
    <location>
        <begin position="163"/>
        <end position="184"/>
    </location>
</feature>
<gene>
    <name evidence="7" type="ORF">LVIROSA_LOCUS39382</name>
</gene>
<dbReference type="GO" id="GO:0005886">
    <property type="term" value="C:plasma membrane"/>
    <property type="evidence" value="ECO:0007669"/>
    <property type="project" value="UniProtKB-SubCell"/>
</dbReference>
<evidence type="ECO:0000256" key="5">
    <source>
        <dbReference type="SAM" id="Phobius"/>
    </source>
</evidence>
<comment type="caution">
    <text evidence="7">The sequence shown here is derived from an EMBL/GenBank/DDBJ whole genome shotgun (WGS) entry which is preliminary data.</text>
</comment>
<dbReference type="InterPro" id="IPR001245">
    <property type="entry name" value="Ser-Thr/Tyr_kinase_cat_dom"/>
</dbReference>
<dbReference type="InterPro" id="IPR000719">
    <property type="entry name" value="Prot_kinase_dom"/>
</dbReference>
<evidence type="ECO:0000256" key="4">
    <source>
        <dbReference type="ARBA" id="ARBA00022927"/>
    </source>
</evidence>
<dbReference type="InterPro" id="IPR013041">
    <property type="entry name" value="Clathrin_app_Ig-like_sf"/>
</dbReference>
<dbReference type="EMBL" id="CAKMRJ010005745">
    <property type="protein sequence ID" value="CAH1454191.1"/>
    <property type="molecule type" value="Genomic_DNA"/>
</dbReference>
<dbReference type="Gene3D" id="3.90.226.10">
    <property type="entry name" value="2-enoyl-CoA Hydratase, Chain A, domain 1"/>
    <property type="match status" value="1"/>
</dbReference>
<dbReference type="InterPro" id="IPR023562">
    <property type="entry name" value="ClpP/TepA"/>
</dbReference>
<name>A0AAU9PX21_9ASTR</name>
<keyword evidence="5" id="KW-1133">Transmembrane helix</keyword>
<dbReference type="GO" id="GO:0004713">
    <property type="term" value="F:protein tyrosine kinase activity"/>
    <property type="evidence" value="ECO:0007669"/>
    <property type="project" value="InterPro"/>
</dbReference>
<evidence type="ECO:0000313" key="8">
    <source>
        <dbReference type="Proteomes" id="UP001157418"/>
    </source>
</evidence>
<dbReference type="SMART" id="SM00219">
    <property type="entry name" value="TyrKc"/>
    <property type="match status" value="1"/>
</dbReference>
<dbReference type="InterPro" id="IPR050823">
    <property type="entry name" value="Plant_Ser_Thr_Prot_Kinase"/>
</dbReference>
<dbReference type="InterPro" id="IPR029045">
    <property type="entry name" value="ClpP/crotonase-like_dom_sf"/>
</dbReference>
<dbReference type="Pfam" id="PF07714">
    <property type="entry name" value="PK_Tyr_Ser-Thr"/>
    <property type="match status" value="1"/>
</dbReference>
<evidence type="ECO:0000259" key="6">
    <source>
        <dbReference type="PROSITE" id="PS50011"/>
    </source>
</evidence>
<keyword evidence="5" id="KW-0472">Membrane</keyword>
<evidence type="ECO:0000256" key="1">
    <source>
        <dbReference type="ARBA" id="ARBA00004236"/>
    </source>
</evidence>
<dbReference type="Gene3D" id="2.60.40.1230">
    <property type="match status" value="1"/>
</dbReference>
<keyword evidence="2" id="KW-0813">Transport</keyword>
<dbReference type="Pfam" id="PF00574">
    <property type="entry name" value="CLP_protease"/>
    <property type="match status" value="1"/>
</dbReference>
<comment type="subcellular location">
    <subcellularLocation>
        <location evidence="1">Cell membrane</location>
    </subcellularLocation>
</comment>
<dbReference type="Proteomes" id="UP001157418">
    <property type="component" value="Unassembled WGS sequence"/>
</dbReference>
<dbReference type="GO" id="GO:0005524">
    <property type="term" value="F:ATP binding"/>
    <property type="evidence" value="ECO:0007669"/>
    <property type="project" value="InterPro"/>
</dbReference>
<dbReference type="SUPFAM" id="SSF52096">
    <property type="entry name" value="ClpP/crotonase"/>
    <property type="match status" value="1"/>
</dbReference>
<dbReference type="GO" id="GO:0006886">
    <property type="term" value="P:intracellular protein transport"/>
    <property type="evidence" value="ECO:0007669"/>
    <property type="project" value="InterPro"/>
</dbReference>